<proteinExistence type="predicted"/>
<dbReference type="Proteomes" id="UP000011682">
    <property type="component" value="Unassembled WGS sequence"/>
</dbReference>
<comment type="caution">
    <text evidence="2">The sequence shown here is derived from an EMBL/GenBank/DDBJ whole genome shotgun (WGS) entry which is preliminary data.</text>
</comment>
<reference evidence="2" key="1">
    <citation type="submission" date="2013-05" db="EMBL/GenBank/DDBJ databases">
        <title>Genome assembly of Cystobacter fuscus DSM 2262.</title>
        <authorList>
            <person name="Sharma G."/>
            <person name="Khatri I."/>
            <person name="Kaur C."/>
            <person name="Mayilraj S."/>
            <person name="Subramanian S."/>
        </authorList>
    </citation>
    <scope>NUCLEOTIDE SEQUENCE [LARGE SCALE GENOMIC DNA]</scope>
    <source>
        <strain evidence="2">DSM 2262</strain>
    </source>
</reference>
<accession>S9PEI2</accession>
<dbReference type="AlphaFoldDB" id="S9PEI2"/>
<gene>
    <name evidence="2" type="ORF">D187_006210</name>
</gene>
<dbReference type="EMBL" id="ANAH02000006">
    <property type="protein sequence ID" value="EPX62800.1"/>
    <property type="molecule type" value="Genomic_DNA"/>
</dbReference>
<organism evidence="2 3">
    <name type="scientific">Cystobacter fuscus (strain ATCC 25194 / DSM 2262 / NBRC 100088 / M29)</name>
    <dbReference type="NCBI Taxonomy" id="1242864"/>
    <lineage>
        <taxon>Bacteria</taxon>
        <taxon>Pseudomonadati</taxon>
        <taxon>Myxococcota</taxon>
        <taxon>Myxococcia</taxon>
        <taxon>Myxococcales</taxon>
        <taxon>Cystobacterineae</taxon>
        <taxon>Archangiaceae</taxon>
        <taxon>Cystobacter</taxon>
    </lineage>
</organism>
<evidence type="ECO:0000313" key="2">
    <source>
        <dbReference type="EMBL" id="EPX62800.1"/>
    </source>
</evidence>
<sequence length="49" mass="5351">MSHASRRGSTEHLTSAVHPFTPTPPMGPRSHGGQTSRVGKNRYEPRPKA</sequence>
<protein>
    <submittedName>
        <fullName evidence="2">Uncharacterized protein</fullName>
    </submittedName>
</protein>
<feature type="region of interest" description="Disordered" evidence="1">
    <location>
        <begin position="1"/>
        <end position="49"/>
    </location>
</feature>
<evidence type="ECO:0000256" key="1">
    <source>
        <dbReference type="SAM" id="MobiDB-lite"/>
    </source>
</evidence>
<evidence type="ECO:0000313" key="3">
    <source>
        <dbReference type="Proteomes" id="UP000011682"/>
    </source>
</evidence>
<name>S9PEI2_CYSF2</name>
<keyword evidence="3" id="KW-1185">Reference proteome</keyword>